<proteinExistence type="predicted"/>
<reference evidence="2" key="1">
    <citation type="submission" date="2023-03" db="EMBL/GenBank/DDBJ databases">
        <title>Massive genome expansion in bonnet fungi (Mycena s.s.) driven by repeated elements and novel gene families across ecological guilds.</title>
        <authorList>
            <consortium name="Lawrence Berkeley National Laboratory"/>
            <person name="Harder C.B."/>
            <person name="Miyauchi S."/>
            <person name="Viragh M."/>
            <person name="Kuo A."/>
            <person name="Thoen E."/>
            <person name="Andreopoulos B."/>
            <person name="Lu D."/>
            <person name="Skrede I."/>
            <person name="Drula E."/>
            <person name="Henrissat B."/>
            <person name="Morin E."/>
            <person name="Kohler A."/>
            <person name="Barry K."/>
            <person name="LaButti K."/>
            <person name="Morin E."/>
            <person name="Salamov A."/>
            <person name="Lipzen A."/>
            <person name="Mereny Z."/>
            <person name="Hegedus B."/>
            <person name="Baldrian P."/>
            <person name="Stursova M."/>
            <person name="Weitz H."/>
            <person name="Taylor A."/>
            <person name="Grigoriev I.V."/>
            <person name="Nagy L.G."/>
            <person name="Martin F."/>
            <person name="Kauserud H."/>
        </authorList>
    </citation>
    <scope>NUCLEOTIDE SEQUENCE</scope>
    <source>
        <strain evidence="2">CBHHK067</strain>
    </source>
</reference>
<organism evidence="2 3">
    <name type="scientific">Mycena rosella</name>
    <name type="common">Pink bonnet</name>
    <name type="synonym">Agaricus rosellus</name>
    <dbReference type="NCBI Taxonomy" id="1033263"/>
    <lineage>
        <taxon>Eukaryota</taxon>
        <taxon>Fungi</taxon>
        <taxon>Dikarya</taxon>
        <taxon>Basidiomycota</taxon>
        <taxon>Agaricomycotina</taxon>
        <taxon>Agaricomycetes</taxon>
        <taxon>Agaricomycetidae</taxon>
        <taxon>Agaricales</taxon>
        <taxon>Marasmiineae</taxon>
        <taxon>Mycenaceae</taxon>
        <taxon>Mycena</taxon>
    </lineage>
</organism>
<feature type="compositionally biased region" description="Basic and acidic residues" evidence="1">
    <location>
        <begin position="19"/>
        <end position="30"/>
    </location>
</feature>
<keyword evidence="3" id="KW-1185">Reference proteome</keyword>
<protein>
    <submittedName>
        <fullName evidence="2">Uncharacterized protein</fullName>
    </submittedName>
</protein>
<gene>
    <name evidence="2" type="ORF">B0H17DRAFT_1138526</name>
</gene>
<feature type="region of interest" description="Disordered" evidence="1">
    <location>
        <begin position="1"/>
        <end position="30"/>
    </location>
</feature>
<accession>A0AAD7D7R4</accession>
<dbReference type="AlphaFoldDB" id="A0AAD7D7R4"/>
<dbReference type="EMBL" id="JARKIE010000119">
    <property type="protein sequence ID" value="KAJ7681373.1"/>
    <property type="molecule type" value="Genomic_DNA"/>
</dbReference>
<comment type="caution">
    <text evidence="2">The sequence shown here is derived from an EMBL/GenBank/DDBJ whole genome shotgun (WGS) entry which is preliminary data.</text>
</comment>
<dbReference type="Proteomes" id="UP001221757">
    <property type="component" value="Unassembled WGS sequence"/>
</dbReference>
<sequence>MTSPECCPGANPSPAPSDRPSEDDFGRREERKFPDHRVFIRGRPVLVPTWTVAELCGKYHLSPIIQDLLVHHRFETTGGLFEISEALFLKNNFKPGQIAEIKRALKEHLDQYGEEEGA</sequence>
<name>A0AAD7D7R4_MYCRO</name>
<evidence type="ECO:0000313" key="2">
    <source>
        <dbReference type="EMBL" id="KAJ7681373.1"/>
    </source>
</evidence>
<evidence type="ECO:0000313" key="3">
    <source>
        <dbReference type="Proteomes" id="UP001221757"/>
    </source>
</evidence>
<evidence type="ECO:0000256" key="1">
    <source>
        <dbReference type="SAM" id="MobiDB-lite"/>
    </source>
</evidence>